<dbReference type="PROSITE" id="PS00268">
    <property type="entry name" value="CECROPIN"/>
    <property type="match status" value="3"/>
</dbReference>
<dbReference type="PANTHER" id="PTHR38329">
    <property type="entry name" value="CECROPIN-A1-RELATED"/>
    <property type="match status" value="1"/>
</dbReference>
<feature type="chain" id="PRO_5005535655" evidence="10">
    <location>
        <begin position="24"/>
        <end position="180"/>
    </location>
</feature>
<evidence type="ECO:0000256" key="1">
    <source>
        <dbReference type="ARBA" id="ARBA00004613"/>
    </source>
</evidence>
<dbReference type="InterPro" id="IPR000875">
    <property type="entry name" value="CecC-like"/>
</dbReference>
<sequence>MQFYKVFAFIALIFAVFVGQSEAGWLRDFGKRIERVGQHTRDATIQAIGVAQQAANVAATVRGFIALIFAIFAGQSEAGWLRDFGKRIERVGQHTRDAAIQAIGVAQQAANVAATKTMNFNKVFIFVALILAVFAGQSQAGWLKKIGKKIERVGQHTRDATIQVLGVAQQAANVAATARG</sequence>
<dbReference type="GO" id="GO:0050829">
    <property type="term" value="P:defense response to Gram-negative bacterium"/>
    <property type="evidence" value="ECO:0007669"/>
    <property type="project" value="UniProtKB-ARBA"/>
</dbReference>
<keyword evidence="9" id="KW-1133">Transmembrane helix</keyword>
<keyword evidence="4 8" id="KW-0929">Antimicrobial</keyword>
<dbReference type="EMBL" id="JRES01001112">
    <property type="protein sequence ID" value="KNC25449.1"/>
    <property type="molecule type" value="Genomic_DNA"/>
</dbReference>
<comment type="similarity">
    <text evidence="2 8">Belongs to the cecropin family.</text>
</comment>
<dbReference type="GO" id="GO:0019731">
    <property type="term" value="P:antibacterial humoral response"/>
    <property type="evidence" value="ECO:0007669"/>
    <property type="project" value="InterPro"/>
</dbReference>
<keyword evidence="3" id="KW-0964">Secreted</keyword>
<comment type="caution">
    <text evidence="11">The sequence shown here is derived from an EMBL/GenBank/DDBJ whole genome shotgun (WGS) entry which is preliminary data.</text>
</comment>
<dbReference type="OrthoDB" id="7410372at2759"/>
<evidence type="ECO:0000256" key="4">
    <source>
        <dbReference type="ARBA" id="ARBA00022529"/>
    </source>
</evidence>
<dbReference type="Pfam" id="PF00272">
    <property type="entry name" value="Cecropin"/>
    <property type="match status" value="3"/>
</dbReference>
<dbReference type="GO" id="GO:0005615">
    <property type="term" value="C:extracellular space"/>
    <property type="evidence" value="ECO:0007669"/>
    <property type="project" value="TreeGrafter"/>
</dbReference>
<dbReference type="AlphaFoldDB" id="A0A0L0C212"/>
<gene>
    <name evidence="11" type="ORF">FF38_02147</name>
</gene>
<evidence type="ECO:0000256" key="8">
    <source>
        <dbReference type="RuleBase" id="RU003948"/>
    </source>
</evidence>
<keyword evidence="10" id="KW-0732">Signal</keyword>
<keyword evidence="6 8" id="KW-0391">Immunity</keyword>
<keyword evidence="9" id="KW-0472">Membrane</keyword>
<keyword evidence="7 8" id="KW-0044">Antibiotic</keyword>
<reference evidence="11 12" key="1">
    <citation type="journal article" date="2015" name="Nat. Commun.">
        <title>Lucilia cuprina genome unlocks parasitic fly biology to underpin future interventions.</title>
        <authorList>
            <person name="Anstead C.A."/>
            <person name="Korhonen P.K."/>
            <person name="Young N.D."/>
            <person name="Hall R.S."/>
            <person name="Jex A.R."/>
            <person name="Murali S.C."/>
            <person name="Hughes D.S."/>
            <person name="Lee S.F."/>
            <person name="Perry T."/>
            <person name="Stroehlein A.J."/>
            <person name="Ansell B.R."/>
            <person name="Breugelmans B."/>
            <person name="Hofmann A."/>
            <person name="Qu J."/>
            <person name="Dugan S."/>
            <person name="Lee S.L."/>
            <person name="Chao H."/>
            <person name="Dinh H."/>
            <person name="Han Y."/>
            <person name="Doddapaneni H.V."/>
            <person name="Worley K.C."/>
            <person name="Muzny D.M."/>
            <person name="Ioannidis P."/>
            <person name="Waterhouse R.M."/>
            <person name="Zdobnov E.M."/>
            <person name="James P.J."/>
            <person name="Bagnall N.H."/>
            <person name="Kotze A.C."/>
            <person name="Gibbs R.A."/>
            <person name="Richards S."/>
            <person name="Batterham P."/>
            <person name="Gasser R.B."/>
        </authorList>
    </citation>
    <scope>NUCLEOTIDE SEQUENCE [LARGE SCALE GENOMIC DNA]</scope>
    <source>
        <strain evidence="11 12">LS</strain>
        <tissue evidence="11">Full body</tissue>
    </source>
</reference>
<evidence type="ECO:0000256" key="6">
    <source>
        <dbReference type="ARBA" id="ARBA00022859"/>
    </source>
</evidence>
<protein>
    <submittedName>
        <fullName evidence="11">Uncharacterized protein</fullName>
    </submittedName>
</protein>
<dbReference type="PANTHER" id="PTHR38329:SF1">
    <property type="entry name" value="CECROPIN-A1-RELATED"/>
    <property type="match status" value="1"/>
</dbReference>
<organism evidence="11 12">
    <name type="scientific">Lucilia cuprina</name>
    <name type="common">Green bottle fly</name>
    <name type="synonym">Australian sheep blowfly</name>
    <dbReference type="NCBI Taxonomy" id="7375"/>
    <lineage>
        <taxon>Eukaryota</taxon>
        <taxon>Metazoa</taxon>
        <taxon>Ecdysozoa</taxon>
        <taxon>Arthropoda</taxon>
        <taxon>Hexapoda</taxon>
        <taxon>Insecta</taxon>
        <taxon>Pterygota</taxon>
        <taxon>Neoptera</taxon>
        <taxon>Endopterygota</taxon>
        <taxon>Diptera</taxon>
        <taxon>Brachycera</taxon>
        <taxon>Muscomorpha</taxon>
        <taxon>Oestroidea</taxon>
        <taxon>Calliphoridae</taxon>
        <taxon>Luciliinae</taxon>
        <taxon>Lucilia</taxon>
    </lineage>
</organism>
<keyword evidence="5 8" id="KW-0399">Innate immunity</keyword>
<evidence type="ECO:0000256" key="2">
    <source>
        <dbReference type="ARBA" id="ARBA00010680"/>
    </source>
</evidence>
<feature type="signal peptide" evidence="10">
    <location>
        <begin position="1"/>
        <end position="23"/>
    </location>
</feature>
<comment type="subcellular location">
    <subcellularLocation>
        <location evidence="1 8">Secreted</location>
    </subcellularLocation>
</comment>
<accession>A0A0L0C212</accession>
<evidence type="ECO:0000256" key="9">
    <source>
        <dbReference type="SAM" id="Phobius"/>
    </source>
</evidence>
<dbReference type="STRING" id="7375.A0A0L0C212"/>
<evidence type="ECO:0000256" key="3">
    <source>
        <dbReference type="ARBA" id="ARBA00022525"/>
    </source>
</evidence>
<dbReference type="OMA" id="TANSHIH"/>
<keyword evidence="12" id="KW-1185">Reference proteome</keyword>
<keyword evidence="9" id="KW-0812">Transmembrane</keyword>
<evidence type="ECO:0000256" key="7">
    <source>
        <dbReference type="ARBA" id="ARBA00023022"/>
    </source>
</evidence>
<name>A0A0L0C212_LUCCU</name>
<dbReference type="Proteomes" id="UP000037069">
    <property type="component" value="Unassembled WGS sequence"/>
</dbReference>
<dbReference type="GO" id="GO:0050830">
    <property type="term" value="P:defense response to Gram-positive bacterium"/>
    <property type="evidence" value="ECO:0007669"/>
    <property type="project" value="TreeGrafter"/>
</dbReference>
<evidence type="ECO:0000256" key="10">
    <source>
        <dbReference type="SAM" id="SignalP"/>
    </source>
</evidence>
<evidence type="ECO:0000313" key="11">
    <source>
        <dbReference type="EMBL" id="KNC25449.1"/>
    </source>
</evidence>
<proteinExistence type="inferred from homology"/>
<feature type="transmembrane region" description="Helical" evidence="9">
    <location>
        <begin position="123"/>
        <end position="143"/>
    </location>
</feature>
<dbReference type="InterPro" id="IPR020400">
    <property type="entry name" value="CecC/Srx/CECD"/>
</dbReference>
<dbReference type="GO" id="GO:0045087">
    <property type="term" value="P:innate immune response"/>
    <property type="evidence" value="ECO:0007669"/>
    <property type="project" value="UniProtKB-KW"/>
</dbReference>
<evidence type="ECO:0000313" key="12">
    <source>
        <dbReference type="Proteomes" id="UP000037069"/>
    </source>
</evidence>
<evidence type="ECO:0000256" key="5">
    <source>
        <dbReference type="ARBA" id="ARBA00022588"/>
    </source>
</evidence>